<keyword evidence="2" id="KW-1185">Reference proteome</keyword>
<dbReference type="PaxDb" id="2903-EOD34965"/>
<proteinExistence type="predicted"/>
<dbReference type="AlphaFoldDB" id="A0A0D3KGT0"/>
<dbReference type="Proteomes" id="UP000013827">
    <property type="component" value="Unassembled WGS sequence"/>
</dbReference>
<reference evidence="2" key="1">
    <citation type="journal article" date="2013" name="Nature">
        <title>Pan genome of the phytoplankton Emiliania underpins its global distribution.</title>
        <authorList>
            <person name="Read B.A."/>
            <person name="Kegel J."/>
            <person name="Klute M.J."/>
            <person name="Kuo A."/>
            <person name="Lefebvre S.C."/>
            <person name="Maumus F."/>
            <person name="Mayer C."/>
            <person name="Miller J."/>
            <person name="Monier A."/>
            <person name="Salamov A."/>
            <person name="Young J."/>
            <person name="Aguilar M."/>
            <person name="Claverie J.M."/>
            <person name="Frickenhaus S."/>
            <person name="Gonzalez K."/>
            <person name="Herman E.K."/>
            <person name="Lin Y.C."/>
            <person name="Napier J."/>
            <person name="Ogata H."/>
            <person name="Sarno A.F."/>
            <person name="Shmutz J."/>
            <person name="Schroeder D."/>
            <person name="de Vargas C."/>
            <person name="Verret F."/>
            <person name="von Dassow P."/>
            <person name="Valentin K."/>
            <person name="Van de Peer Y."/>
            <person name="Wheeler G."/>
            <person name="Dacks J.B."/>
            <person name="Delwiche C.F."/>
            <person name="Dyhrman S.T."/>
            <person name="Glockner G."/>
            <person name="John U."/>
            <person name="Richards T."/>
            <person name="Worden A.Z."/>
            <person name="Zhang X."/>
            <person name="Grigoriev I.V."/>
            <person name="Allen A.E."/>
            <person name="Bidle K."/>
            <person name="Borodovsky M."/>
            <person name="Bowler C."/>
            <person name="Brownlee C."/>
            <person name="Cock J.M."/>
            <person name="Elias M."/>
            <person name="Gladyshev V.N."/>
            <person name="Groth M."/>
            <person name="Guda C."/>
            <person name="Hadaegh A."/>
            <person name="Iglesias-Rodriguez M.D."/>
            <person name="Jenkins J."/>
            <person name="Jones B.M."/>
            <person name="Lawson T."/>
            <person name="Leese F."/>
            <person name="Lindquist E."/>
            <person name="Lobanov A."/>
            <person name="Lomsadze A."/>
            <person name="Malik S.B."/>
            <person name="Marsh M.E."/>
            <person name="Mackinder L."/>
            <person name="Mock T."/>
            <person name="Mueller-Roeber B."/>
            <person name="Pagarete A."/>
            <person name="Parker M."/>
            <person name="Probert I."/>
            <person name="Quesneville H."/>
            <person name="Raines C."/>
            <person name="Rensing S.A."/>
            <person name="Riano-Pachon D.M."/>
            <person name="Richier S."/>
            <person name="Rokitta S."/>
            <person name="Shiraiwa Y."/>
            <person name="Soanes D.M."/>
            <person name="van der Giezen M."/>
            <person name="Wahlund T.M."/>
            <person name="Williams B."/>
            <person name="Wilson W."/>
            <person name="Wolfe G."/>
            <person name="Wurch L.L."/>
        </authorList>
    </citation>
    <scope>NUCLEOTIDE SEQUENCE</scope>
</reference>
<sequence>MRLAWTRRRGWTDFLVCSNLLYAVIGGAYAEKGMPFRGALLVASGATSFAYHSSGEQFASTADQVVLVTAALYFKYVVQSPSPKGEGYWAPHCAWHLLVAMGQALCVAALPYSELSCQCADTT</sequence>
<accession>A0A0D3KGT0</accession>
<protein>
    <submittedName>
        <fullName evidence="1">Uncharacterized protein</fullName>
    </submittedName>
</protein>
<evidence type="ECO:0000313" key="1">
    <source>
        <dbReference type="EnsemblProtists" id="EOD34965"/>
    </source>
</evidence>
<reference evidence="1" key="2">
    <citation type="submission" date="2024-10" db="UniProtKB">
        <authorList>
            <consortium name="EnsemblProtists"/>
        </authorList>
    </citation>
    <scope>IDENTIFICATION</scope>
</reference>
<dbReference type="KEGG" id="ehx:EMIHUDRAFT_227993"/>
<dbReference type="HOGENOM" id="CLU_2019579_0_0_1"/>
<evidence type="ECO:0000313" key="2">
    <source>
        <dbReference type="Proteomes" id="UP000013827"/>
    </source>
</evidence>
<dbReference type="RefSeq" id="XP_005787394.1">
    <property type="nucleotide sequence ID" value="XM_005787337.1"/>
</dbReference>
<name>A0A0D3KGT0_EMIH1</name>
<dbReference type="GeneID" id="17280235"/>
<dbReference type="EnsemblProtists" id="EOD34965">
    <property type="protein sequence ID" value="EOD34965"/>
    <property type="gene ID" value="EMIHUDRAFT_227993"/>
</dbReference>
<organism evidence="1 2">
    <name type="scientific">Emiliania huxleyi (strain CCMP1516)</name>
    <dbReference type="NCBI Taxonomy" id="280463"/>
    <lineage>
        <taxon>Eukaryota</taxon>
        <taxon>Haptista</taxon>
        <taxon>Haptophyta</taxon>
        <taxon>Prymnesiophyceae</taxon>
        <taxon>Isochrysidales</taxon>
        <taxon>Noelaerhabdaceae</taxon>
        <taxon>Emiliania</taxon>
    </lineage>
</organism>